<dbReference type="InterPro" id="IPR023214">
    <property type="entry name" value="HAD_sf"/>
</dbReference>
<dbReference type="PANTHER" id="PTHR46521:SF4">
    <property type="entry name" value="SUCROSE-PHOSPHATASE 2-RELATED"/>
    <property type="match status" value="1"/>
</dbReference>
<dbReference type="PANTHER" id="PTHR46521">
    <property type="entry name" value="SUCROSE-PHOSPHATASE 2-RELATED"/>
    <property type="match status" value="1"/>
</dbReference>
<evidence type="ECO:0000313" key="4">
    <source>
        <dbReference type="Proteomes" id="UP000675940"/>
    </source>
</evidence>
<keyword evidence="1 3" id="KW-0378">Hydrolase</keyword>
<dbReference type="NCBIfam" id="TIGR01484">
    <property type="entry name" value="HAD-SF-IIB"/>
    <property type="match status" value="1"/>
</dbReference>
<dbReference type="Gene3D" id="3.40.50.1000">
    <property type="entry name" value="HAD superfamily/HAD-like"/>
    <property type="match status" value="1"/>
</dbReference>
<evidence type="ECO:0000313" key="3">
    <source>
        <dbReference type="EMBL" id="MBP0482537.1"/>
    </source>
</evidence>
<evidence type="ECO:0000259" key="2">
    <source>
        <dbReference type="Pfam" id="PF05116"/>
    </source>
</evidence>
<dbReference type="Proteomes" id="UP000675940">
    <property type="component" value="Unassembled WGS sequence"/>
</dbReference>
<name>A0A940S0Z7_9RHOB</name>
<proteinExistence type="predicted"/>
<organism evidence="3 4">
    <name type="scientific">Sagittula salina</name>
    <dbReference type="NCBI Taxonomy" id="2820268"/>
    <lineage>
        <taxon>Bacteria</taxon>
        <taxon>Pseudomonadati</taxon>
        <taxon>Pseudomonadota</taxon>
        <taxon>Alphaproteobacteria</taxon>
        <taxon>Rhodobacterales</taxon>
        <taxon>Roseobacteraceae</taxon>
        <taxon>Sagittula</taxon>
    </lineage>
</organism>
<dbReference type="RefSeq" id="WP_209360444.1">
    <property type="nucleotide sequence ID" value="NZ_JAGISH010000004.1"/>
</dbReference>
<dbReference type="InterPro" id="IPR006380">
    <property type="entry name" value="SPP-like_dom"/>
</dbReference>
<dbReference type="SUPFAM" id="SSF56784">
    <property type="entry name" value="HAD-like"/>
    <property type="match status" value="1"/>
</dbReference>
<accession>A0A940S0Z7</accession>
<dbReference type="SFLD" id="SFLDS00003">
    <property type="entry name" value="Haloacid_Dehalogenase"/>
    <property type="match status" value="1"/>
</dbReference>
<dbReference type="SFLD" id="SFLDG01140">
    <property type="entry name" value="C2.B:_Phosphomannomutase_and_P"/>
    <property type="match status" value="1"/>
</dbReference>
<dbReference type="Pfam" id="PF05116">
    <property type="entry name" value="S6PP"/>
    <property type="match status" value="1"/>
</dbReference>
<dbReference type="EMBL" id="JAGISH010000004">
    <property type="protein sequence ID" value="MBP0482537.1"/>
    <property type="molecule type" value="Genomic_DNA"/>
</dbReference>
<dbReference type="InterPro" id="IPR036412">
    <property type="entry name" value="HAD-like_sf"/>
</dbReference>
<keyword evidence="4" id="KW-1185">Reference proteome</keyword>
<comment type="caution">
    <text evidence="3">The sequence shown here is derived from an EMBL/GenBank/DDBJ whole genome shotgun (WGS) entry which is preliminary data.</text>
</comment>
<dbReference type="InterPro" id="IPR006379">
    <property type="entry name" value="HAD-SF_hydro_IIB"/>
</dbReference>
<dbReference type="Gene3D" id="3.90.1070.10">
    <property type="match status" value="1"/>
</dbReference>
<reference evidence="3" key="1">
    <citation type="submission" date="2021-03" db="EMBL/GenBank/DDBJ databases">
        <title>Sagittula salina sp. nov. strain M10.9X isolated from the marine waste.</title>
        <authorList>
            <person name="Satari L."/>
            <person name="Molina-Menor E."/>
            <person name="Vidal-Verdu A."/>
            <person name="Pascual J."/>
            <person name="Pereto J."/>
            <person name="Porcar M."/>
        </authorList>
    </citation>
    <scope>NUCLEOTIDE SEQUENCE</scope>
    <source>
        <strain evidence="3">M10.9X</strain>
    </source>
</reference>
<sequence>MTVHASSGGVPRPAMAKRRFTLATDLDGTFLGGTREERETLYGWIEDNRHSIGLIFVTGRDPEFIMRMCRRNGLPWPEYVVGDVGTTIAEVTADGHVTPIAALEEDIAARWGDRGDVVRAALDDHPGLSLQPTPFRYRVSYDLDAARFDPGAKARVEELGADWLISDNRFFDVLPKGVSKGPSIRRLIDHLDIAEHTVLCAGDTLNDLSMLISGLPAVAVGNSEPDLVARLDGHETYRAKAHGAAGILEAIAALDLHDTPKG</sequence>
<evidence type="ECO:0000256" key="1">
    <source>
        <dbReference type="ARBA" id="ARBA00022801"/>
    </source>
</evidence>
<dbReference type="SFLD" id="SFLDG01141">
    <property type="entry name" value="C2.B.1:_Sucrose_Phosphatase_Li"/>
    <property type="match status" value="1"/>
</dbReference>
<protein>
    <submittedName>
        <fullName evidence="3">HAD-IIB family hydrolase</fullName>
    </submittedName>
</protein>
<dbReference type="InterPro" id="IPR051518">
    <property type="entry name" value="Sucrose_Phosphatase"/>
</dbReference>
<dbReference type="AlphaFoldDB" id="A0A940S0Z7"/>
<feature type="domain" description="Sucrose phosphatase-like" evidence="2">
    <location>
        <begin position="20"/>
        <end position="252"/>
    </location>
</feature>
<dbReference type="GO" id="GO:0016791">
    <property type="term" value="F:phosphatase activity"/>
    <property type="evidence" value="ECO:0007669"/>
    <property type="project" value="UniProtKB-ARBA"/>
</dbReference>
<gene>
    <name evidence="3" type="ORF">J5474_08545</name>
</gene>